<evidence type="ECO:0000313" key="2">
    <source>
        <dbReference type="Proteomes" id="UP000566819"/>
    </source>
</evidence>
<dbReference type="AlphaFoldDB" id="A0A8H4VZG7"/>
<name>A0A8H4VZG7_9HELO</name>
<protein>
    <submittedName>
        <fullName evidence="1">Uncharacterized protein</fullName>
    </submittedName>
</protein>
<gene>
    <name evidence="1" type="ORF">G7Y89_g12635</name>
</gene>
<comment type="caution">
    <text evidence="1">The sequence shown here is derived from an EMBL/GenBank/DDBJ whole genome shotgun (WGS) entry which is preliminary data.</text>
</comment>
<keyword evidence="2" id="KW-1185">Reference proteome</keyword>
<accession>A0A8H4VZG7</accession>
<dbReference type="Proteomes" id="UP000566819">
    <property type="component" value="Unassembled WGS sequence"/>
</dbReference>
<evidence type="ECO:0000313" key="1">
    <source>
        <dbReference type="EMBL" id="KAF4625529.1"/>
    </source>
</evidence>
<dbReference type="EMBL" id="JAAMPI010001356">
    <property type="protein sequence ID" value="KAF4625529.1"/>
    <property type="molecule type" value="Genomic_DNA"/>
</dbReference>
<proteinExistence type="predicted"/>
<sequence>MKPNVPTNLPPSGLDRSDALHPSSILANEKFRSCSLEAVRPSTRGEKNPGDFIPPPPLISCSDFVPRPLVELLMRRKKNSALGVKWLKGDDITNMEGAMHSFVTPVISRCEIIGDYRYNPVFGGHGIDRFGDTLQRPRTDGSKRKYQLTRFIVLSASIQMDFENTRVMLSACMLEGSETIGYDLSSDSAWVILDKKAKQDDKQRRAYDESLRQHIIYHLTEARRLPARKSVKDLLDINETIQLLESFTTTPIDNTDKIVGKFTGLDNRQIVSVEILFNTAVQQAKNELAALEVLCPQGYVYTYDPASIFARKIGAKILNRLMLAALKHLSDHYKFENMRVFGFNNYADCNVLLSRSLIMWSPGVQESRCQGDSPDPGLHHVVDHMILGRDTDRGAMSLLRSALRKQEHVIVTSKQDLFNGAGGAQGLYDVTHIPQARGAMLVIHNNSDGFGQNIETEGMVGSLDGAIGSSSSAAASLERNRKDLLDFICILLVQVRTQFNTYNDLRRRVQCPRNNTGSDEKRGTFSSDLIITKSSLPRLRSEVLTKLEQTYSKTAARYLKNPRTSGRVYHGCFATIEPDYSIYGRVPLCQNHRVPLKEERIPRECQG</sequence>
<dbReference type="OrthoDB" id="2537245at2759"/>
<reference evidence="1 2" key="1">
    <citation type="submission" date="2020-03" db="EMBL/GenBank/DDBJ databases">
        <title>Draft Genome Sequence of Cudoniella acicularis.</title>
        <authorList>
            <person name="Buettner E."/>
            <person name="Kellner H."/>
        </authorList>
    </citation>
    <scope>NUCLEOTIDE SEQUENCE [LARGE SCALE GENOMIC DNA]</scope>
    <source>
        <strain evidence="1 2">DSM 108380</strain>
    </source>
</reference>
<organism evidence="1 2">
    <name type="scientific">Cudoniella acicularis</name>
    <dbReference type="NCBI Taxonomy" id="354080"/>
    <lineage>
        <taxon>Eukaryota</taxon>
        <taxon>Fungi</taxon>
        <taxon>Dikarya</taxon>
        <taxon>Ascomycota</taxon>
        <taxon>Pezizomycotina</taxon>
        <taxon>Leotiomycetes</taxon>
        <taxon>Helotiales</taxon>
        <taxon>Tricladiaceae</taxon>
        <taxon>Cudoniella</taxon>
    </lineage>
</organism>